<protein>
    <submittedName>
        <fullName evidence="1">Uncharacterized protein</fullName>
    </submittedName>
</protein>
<accession>A0A645EU01</accession>
<comment type="caution">
    <text evidence="1">The sequence shown here is derived from an EMBL/GenBank/DDBJ whole genome shotgun (WGS) entry which is preliminary data.</text>
</comment>
<name>A0A645EU01_9ZZZZ</name>
<evidence type="ECO:0000313" key="1">
    <source>
        <dbReference type="EMBL" id="MPN03993.1"/>
    </source>
</evidence>
<organism evidence="1">
    <name type="scientific">bioreactor metagenome</name>
    <dbReference type="NCBI Taxonomy" id="1076179"/>
    <lineage>
        <taxon>unclassified sequences</taxon>
        <taxon>metagenomes</taxon>
        <taxon>ecological metagenomes</taxon>
    </lineage>
</organism>
<dbReference type="EMBL" id="VSSQ01049920">
    <property type="protein sequence ID" value="MPN03993.1"/>
    <property type="molecule type" value="Genomic_DNA"/>
</dbReference>
<reference evidence="1" key="1">
    <citation type="submission" date="2019-08" db="EMBL/GenBank/DDBJ databases">
        <authorList>
            <person name="Kucharzyk K."/>
            <person name="Murdoch R.W."/>
            <person name="Higgins S."/>
            <person name="Loffler F."/>
        </authorList>
    </citation>
    <scope>NUCLEOTIDE SEQUENCE</scope>
</reference>
<gene>
    <name evidence="1" type="ORF">SDC9_151229</name>
</gene>
<proteinExistence type="predicted"/>
<sequence>MELVDYDLLSGDVGIFEGVYLLRAAEHLGTGVFLEIAGLEPHVEAHRFKFKVAFVGEGLDRRGKDHAPFRHLRRAVAAHESGPYIGNPGFAAACRSGEDRVLPRYCLKRFFLPLI</sequence>
<dbReference type="AlphaFoldDB" id="A0A645EU01"/>